<dbReference type="RefSeq" id="XP_033461883.1">
    <property type="nucleotide sequence ID" value="XM_033599155.1"/>
</dbReference>
<keyword evidence="1" id="KW-1185">Reference proteome</keyword>
<reference evidence="2" key="2">
    <citation type="submission" date="2020-04" db="EMBL/GenBank/DDBJ databases">
        <authorList>
            <consortium name="NCBI Genome Project"/>
        </authorList>
    </citation>
    <scope>NUCLEOTIDE SEQUENCE</scope>
    <source>
        <strain evidence="2">CBS 342.82</strain>
    </source>
</reference>
<evidence type="ECO:0000313" key="2">
    <source>
        <dbReference type="RefSeq" id="XP_033461883.1"/>
    </source>
</evidence>
<name>A0A6J3MDC8_9PEZI</name>
<dbReference type="GeneID" id="54356954"/>
<dbReference type="AlphaFoldDB" id="A0A6J3MDC8"/>
<dbReference type="Proteomes" id="UP000504637">
    <property type="component" value="Unplaced"/>
</dbReference>
<protein>
    <submittedName>
        <fullName evidence="2">Uncharacterized protein</fullName>
    </submittedName>
</protein>
<gene>
    <name evidence="2" type="ORF">K489DRAFT_143166</name>
</gene>
<organism evidence="2">
    <name type="scientific">Dissoconium aciculare CBS 342.82</name>
    <dbReference type="NCBI Taxonomy" id="1314786"/>
    <lineage>
        <taxon>Eukaryota</taxon>
        <taxon>Fungi</taxon>
        <taxon>Dikarya</taxon>
        <taxon>Ascomycota</taxon>
        <taxon>Pezizomycotina</taxon>
        <taxon>Dothideomycetes</taxon>
        <taxon>Dothideomycetidae</taxon>
        <taxon>Mycosphaerellales</taxon>
        <taxon>Dissoconiaceae</taxon>
        <taxon>Dissoconium</taxon>
    </lineage>
</organism>
<proteinExistence type="predicted"/>
<sequence>MHQNCLSPRVEERVYLCSHPIPKRSPHQQDQPQTHFIERQFKKVSPSQAPTRRKSSGGLFEKITPENSMLRLASQEKTPCFILSQADDDDARGPSSCRVGQFRISFDSCFSALFPTCVVLRILPFPALIHVCSLSVSLSEERNFSWLAIPCCRVSFDHSSDDVEDSEA</sequence>
<reference evidence="2" key="3">
    <citation type="submission" date="2025-08" db="UniProtKB">
        <authorList>
            <consortium name="RefSeq"/>
        </authorList>
    </citation>
    <scope>IDENTIFICATION</scope>
    <source>
        <strain evidence="2">CBS 342.82</strain>
    </source>
</reference>
<accession>A0A6J3MDC8</accession>
<evidence type="ECO:0000313" key="1">
    <source>
        <dbReference type="Proteomes" id="UP000504637"/>
    </source>
</evidence>
<reference evidence="2" key="1">
    <citation type="submission" date="2020-01" db="EMBL/GenBank/DDBJ databases">
        <authorList>
            <consortium name="DOE Joint Genome Institute"/>
            <person name="Haridas S."/>
            <person name="Albert R."/>
            <person name="Binder M."/>
            <person name="Bloem J."/>
            <person name="Labutti K."/>
            <person name="Salamov A."/>
            <person name="Andreopoulos B."/>
            <person name="Baker S.E."/>
            <person name="Barry K."/>
            <person name="Bills G."/>
            <person name="Bluhm B.H."/>
            <person name="Cannon C."/>
            <person name="Castanera R."/>
            <person name="Culley D.E."/>
            <person name="Daum C."/>
            <person name="Ezra D."/>
            <person name="Gonzalez J.B."/>
            <person name="Henrissat B."/>
            <person name="Kuo A."/>
            <person name="Liang C."/>
            <person name="Lipzen A."/>
            <person name="Lutzoni F."/>
            <person name="Magnuson J."/>
            <person name="Mondo S."/>
            <person name="Nolan M."/>
            <person name="Ohm R."/>
            <person name="Pangilinan J."/>
            <person name="Park H.-J."/>
            <person name="Ramirez L."/>
            <person name="Alfaro M."/>
            <person name="Sun H."/>
            <person name="Tritt A."/>
            <person name="Yoshinaga Y."/>
            <person name="Zwiers L.-H."/>
            <person name="Turgeon B.G."/>
            <person name="Goodwin S.B."/>
            <person name="Spatafora J.W."/>
            <person name="Crous P.W."/>
            <person name="Grigoriev I.V."/>
        </authorList>
    </citation>
    <scope>NUCLEOTIDE SEQUENCE</scope>
    <source>
        <strain evidence="2">CBS 342.82</strain>
    </source>
</reference>